<dbReference type="GO" id="GO:0003743">
    <property type="term" value="F:translation initiation factor activity"/>
    <property type="evidence" value="ECO:0007669"/>
    <property type="project" value="UniProtKB-KW"/>
</dbReference>
<proteinExistence type="predicted"/>
<organism evidence="8 9">
    <name type="scientific">Elysia crispata</name>
    <name type="common">lettuce slug</name>
    <dbReference type="NCBI Taxonomy" id="231223"/>
    <lineage>
        <taxon>Eukaryota</taxon>
        <taxon>Metazoa</taxon>
        <taxon>Spiralia</taxon>
        <taxon>Lophotrochozoa</taxon>
        <taxon>Mollusca</taxon>
        <taxon>Gastropoda</taxon>
        <taxon>Heterobranchia</taxon>
        <taxon>Euthyneura</taxon>
        <taxon>Panpulmonata</taxon>
        <taxon>Sacoglossa</taxon>
        <taxon>Placobranchoidea</taxon>
        <taxon>Plakobranchidae</taxon>
        <taxon>Elysia</taxon>
    </lineage>
</organism>
<feature type="compositionally biased region" description="Polar residues" evidence="6">
    <location>
        <begin position="482"/>
        <end position="493"/>
    </location>
</feature>
<sequence>MTSLATLGEEGKIWEVPTFKVLEQFNPYEGPMTDLTWSHDGHSIACCCSTDTSVHLRNTKDVLSSPSRSFQLPAECLSLDFNSDSRFLLCGCVDGTLHIYDRKFKSISKSYRNQSSAVCAVRWNWNNKCIAAGTKNGEIILYNIVTSQASSPLVGRSTQAIQQLKYNPYKKAMLVATSDDGAVNLWDTNTRRLIRNFDQTHHASAKDVAFSPINDIFMVSVGLDKRAIFYNLESKTSIQTIVADHPLTCVDVLHDGTTVAVGTMHGQVFLYDMRKSSSPVFSFPAHRSSVKRLSFVRKESRKGDSTAYSSSHSTSDSLRRQLPMSPGHPDLYNGSSVYSPRDRFSKSDIDIISPLARGNKSNNSIPDIQWTEKSGEGAKIDLFVTSDSAGGTAHDLFSPVKANLSQSMDSTGGGRMSSAMGNFSFLAKVLGSNENSLNRERSHHSLHRRTAEENGDILRSTPSQQRSHHSLHRTTAEENGDILSSTPSQQAALSESVRGGSSATSPPRTAASERHQNQHKQHAVTFDERPSHILDNPDRNGSASSPRSQHSPHSRLQESAVKQMSPRISGSKSMSPPRSLQSLESPRAGDPAPSFLPQADVDLLTPSHRSVPLSGAEAAASTLNSSVTSSLRSFIQDLLHEQLQVHQASLQAEIRAMMSGSGPKQGQTSTPGSKSTPGVAGSHNTHHYSETNPEVYQAEFIRSLVKDELCNIQDWMSEWFWAIKRDQIKTSMMLERMEALLADSCINPVLLEEIEALREENARLRKTF</sequence>
<feature type="region of interest" description="Disordered" evidence="6">
    <location>
        <begin position="436"/>
        <end position="599"/>
    </location>
</feature>
<name>A0AAE1B8A0_9GAST</name>
<dbReference type="EMBL" id="JAWDGP010000452">
    <property type="protein sequence ID" value="KAK3800502.1"/>
    <property type="molecule type" value="Genomic_DNA"/>
</dbReference>
<feature type="compositionally biased region" description="Polar residues" evidence="6">
    <location>
        <begin position="662"/>
        <end position="676"/>
    </location>
</feature>
<dbReference type="PANTHER" id="PTHR44414">
    <property type="entry name" value="PROTEIN NEDD1"/>
    <property type="match status" value="1"/>
</dbReference>
<feature type="compositionally biased region" description="Low complexity" evidence="6">
    <location>
        <begin position="305"/>
        <end position="316"/>
    </location>
</feature>
<dbReference type="GO" id="GO:0007020">
    <property type="term" value="P:microtubule nucleation"/>
    <property type="evidence" value="ECO:0007669"/>
    <property type="project" value="TreeGrafter"/>
</dbReference>
<evidence type="ECO:0000313" key="9">
    <source>
        <dbReference type="Proteomes" id="UP001283361"/>
    </source>
</evidence>
<dbReference type="AlphaFoldDB" id="A0AAE1B8A0"/>
<feature type="repeat" description="WD" evidence="5">
    <location>
        <begin position="154"/>
        <end position="196"/>
    </location>
</feature>
<dbReference type="GO" id="GO:0005814">
    <property type="term" value="C:centriole"/>
    <property type="evidence" value="ECO:0007669"/>
    <property type="project" value="TreeGrafter"/>
</dbReference>
<evidence type="ECO:0000256" key="6">
    <source>
        <dbReference type="SAM" id="MobiDB-lite"/>
    </source>
</evidence>
<dbReference type="GO" id="GO:0005813">
    <property type="term" value="C:centrosome"/>
    <property type="evidence" value="ECO:0007669"/>
    <property type="project" value="TreeGrafter"/>
</dbReference>
<evidence type="ECO:0000256" key="1">
    <source>
        <dbReference type="ARBA" id="ARBA00022540"/>
    </source>
</evidence>
<dbReference type="SMART" id="SM00320">
    <property type="entry name" value="WD40"/>
    <property type="match status" value="6"/>
</dbReference>
<feature type="compositionally biased region" description="Basic and acidic residues" evidence="6">
    <location>
        <begin position="525"/>
        <end position="538"/>
    </location>
</feature>
<dbReference type="InterPro" id="IPR001680">
    <property type="entry name" value="WD40_rpt"/>
</dbReference>
<dbReference type="PROSITE" id="PS50082">
    <property type="entry name" value="WD_REPEATS_2"/>
    <property type="match status" value="1"/>
</dbReference>
<dbReference type="PROSITE" id="PS00678">
    <property type="entry name" value="WD_REPEATS_1"/>
    <property type="match status" value="1"/>
</dbReference>
<keyword evidence="9" id="KW-1185">Reference proteome</keyword>
<dbReference type="InterPro" id="IPR013979">
    <property type="entry name" value="TIF_beta_prop-like"/>
</dbReference>
<dbReference type="Pfam" id="PF00400">
    <property type="entry name" value="WD40"/>
    <property type="match status" value="2"/>
</dbReference>
<protein>
    <recommendedName>
        <fullName evidence="7">Translation initiation factor beta propellor-like domain-containing protein</fullName>
    </recommendedName>
</protein>
<evidence type="ECO:0000256" key="4">
    <source>
        <dbReference type="ARBA" id="ARBA00022917"/>
    </source>
</evidence>
<keyword evidence="1" id="KW-0396">Initiation factor</keyword>
<dbReference type="GO" id="GO:0000922">
    <property type="term" value="C:spindle pole"/>
    <property type="evidence" value="ECO:0007669"/>
    <property type="project" value="TreeGrafter"/>
</dbReference>
<dbReference type="GO" id="GO:0000278">
    <property type="term" value="P:mitotic cell cycle"/>
    <property type="evidence" value="ECO:0007669"/>
    <property type="project" value="TreeGrafter"/>
</dbReference>
<gene>
    <name evidence="8" type="ORF">RRG08_043820</name>
</gene>
<reference evidence="8" key="1">
    <citation type="journal article" date="2023" name="G3 (Bethesda)">
        <title>A reference genome for the long-term kleptoplast-retaining sea slug Elysia crispata morphotype clarki.</title>
        <authorList>
            <person name="Eastman K.E."/>
            <person name="Pendleton A.L."/>
            <person name="Shaikh M.A."/>
            <person name="Suttiyut T."/>
            <person name="Ogas R."/>
            <person name="Tomko P."/>
            <person name="Gavelis G."/>
            <person name="Widhalm J.R."/>
            <person name="Wisecaver J.H."/>
        </authorList>
    </citation>
    <scope>NUCLEOTIDE SEQUENCE</scope>
    <source>
        <strain evidence="8">ECLA1</strain>
    </source>
</reference>
<feature type="domain" description="Translation initiation factor beta propellor-like" evidence="7">
    <location>
        <begin position="112"/>
        <end position="221"/>
    </location>
</feature>
<feature type="region of interest" description="Disordered" evidence="6">
    <location>
        <begin position="659"/>
        <end position="689"/>
    </location>
</feature>
<dbReference type="InterPro" id="IPR015943">
    <property type="entry name" value="WD40/YVTN_repeat-like_dom_sf"/>
</dbReference>
<keyword evidence="3" id="KW-0677">Repeat</keyword>
<dbReference type="Pfam" id="PF08662">
    <property type="entry name" value="eIF2A"/>
    <property type="match status" value="1"/>
</dbReference>
<feature type="compositionally biased region" description="Low complexity" evidence="6">
    <location>
        <begin position="501"/>
        <end position="510"/>
    </location>
</feature>
<feature type="region of interest" description="Disordered" evidence="6">
    <location>
        <begin position="304"/>
        <end position="339"/>
    </location>
</feature>
<evidence type="ECO:0000259" key="7">
    <source>
        <dbReference type="Pfam" id="PF08662"/>
    </source>
</evidence>
<dbReference type="SUPFAM" id="SSF50978">
    <property type="entry name" value="WD40 repeat-like"/>
    <property type="match status" value="1"/>
</dbReference>
<dbReference type="GO" id="GO:0036064">
    <property type="term" value="C:ciliary basal body"/>
    <property type="evidence" value="ECO:0007669"/>
    <property type="project" value="TreeGrafter"/>
</dbReference>
<accession>A0AAE1B8A0</accession>
<feature type="compositionally biased region" description="Polar residues" evidence="6">
    <location>
        <begin position="560"/>
        <end position="584"/>
    </location>
</feature>
<evidence type="ECO:0000256" key="3">
    <source>
        <dbReference type="ARBA" id="ARBA00022737"/>
    </source>
</evidence>
<dbReference type="GO" id="GO:0005737">
    <property type="term" value="C:cytoplasm"/>
    <property type="evidence" value="ECO:0007669"/>
    <property type="project" value="TreeGrafter"/>
</dbReference>
<dbReference type="InterPro" id="IPR036322">
    <property type="entry name" value="WD40_repeat_dom_sf"/>
</dbReference>
<evidence type="ECO:0000256" key="2">
    <source>
        <dbReference type="ARBA" id="ARBA00022574"/>
    </source>
</evidence>
<dbReference type="InterPro" id="IPR052818">
    <property type="entry name" value="NEDD1_Spindle_Assembly"/>
</dbReference>
<keyword evidence="2 5" id="KW-0853">WD repeat</keyword>
<evidence type="ECO:0000256" key="5">
    <source>
        <dbReference type="PROSITE-ProRule" id="PRU00221"/>
    </source>
</evidence>
<dbReference type="Gene3D" id="2.130.10.10">
    <property type="entry name" value="YVTN repeat-like/Quinoprotein amine dehydrogenase"/>
    <property type="match status" value="2"/>
</dbReference>
<keyword evidence="4" id="KW-0648">Protein biosynthesis</keyword>
<dbReference type="Proteomes" id="UP001283361">
    <property type="component" value="Unassembled WGS sequence"/>
</dbReference>
<evidence type="ECO:0000313" key="8">
    <source>
        <dbReference type="EMBL" id="KAK3800502.1"/>
    </source>
</evidence>
<dbReference type="GO" id="GO:0043015">
    <property type="term" value="F:gamma-tubulin binding"/>
    <property type="evidence" value="ECO:0007669"/>
    <property type="project" value="TreeGrafter"/>
</dbReference>
<dbReference type="InterPro" id="IPR019775">
    <property type="entry name" value="WD40_repeat_CS"/>
</dbReference>
<comment type="caution">
    <text evidence="8">The sequence shown here is derived from an EMBL/GenBank/DDBJ whole genome shotgun (WGS) entry which is preliminary data.</text>
</comment>
<dbReference type="PANTHER" id="PTHR44414:SF1">
    <property type="entry name" value="PROTEIN NEDD1"/>
    <property type="match status" value="1"/>
</dbReference>
<feature type="compositionally biased region" description="Low complexity" evidence="6">
    <location>
        <begin position="542"/>
        <end position="551"/>
    </location>
</feature>